<keyword evidence="1" id="KW-0812">Transmembrane</keyword>
<organism evidence="4 5">
    <name type="scientific">Zopfia rhizophila CBS 207.26</name>
    <dbReference type="NCBI Taxonomy" id="1314779"/>
    <lineage>
        <taxon>Eukaryota</taxon>
        <taxon>Fungi</taxon>
        <taxon>Dikarya</taxon>
        <taxon>Ascomycota</taxon>
        <taxon>Pezizomycotina</taxon>
        <taxon>Dothideomycetes</taxon>
        <taxon>Dothideomycetes incertae sedis</taxon>
        <taxon>Zopfiaceae</taxon>
        <taxon>Zopfia</taxon>
    </lineage>
</organism>
<keyword evidence="1" id="KW-1133">Transmembrane helix</keyword>
<evidence type="ECO:0000313" key="4">
    <source>
        <dbReference type="EMBL" id="KAF2181016.1"/>
    </source>
</evidence>
<evidence type="ECO:0000256" key="1">
    <source>
        <dbReference type="SAM" id="Phobius"/>
    </source>
</evidence>
<dbReference type="Pfam" id="PF20163">
    <property type="entry name" value="DUF6536"/>
    <property type="match status" value="1"/>
</dbReference>
<feature type="domain" description="DUF6536" evidence="3">
    <location>
        <begin position="2"/>
        <end position="143"/>
    </location>
</feature>
<feature type="chain" id="PRO_5025594917" description="DUF6536 domain-containing protein" evidence="2">
    <location>
        <begin position="21"/>
        <end position="385"/>
    </location>
</feature>
<evidence type="ECO:0000313" key="5">
    <source>
        <dbReference type="Proteomes" id="UP000800200"/>
    </source>
</evidence>
<dbReference type="PANTHER" id="PTHR35395">
    <property type="entry name" value="DUF6536 DOMAIN-CONTAINING PROTEIN"/>
    <property type="match status" value="1"/>
</dbReference>
<proteinExistence type="predicted"/>
<sequence>MVTVFVLLLNVILAIIATTAWDPKDGIATAFTGDCTKAARWTTALHLLINLLGSLLLGASNYCMQRLVSPTRKEIDEAHAKKKWLDIGVPSIRNLSSVKKGRVGLWILLGLSSLPLHLVYNSVFFETIAANNVALLIVAPEFFTDKNSWSIRYSGGFDYLLLNVTSDNFITQLQETLLDGKYLDRTRFENVTGPDCVKRYTSPFITTGNGFGVPNAEFRNDFGLNASESLLFPWIGSGDFGSDAYSRELNYDSPITNARYISAIAVAAALAGVMKAGMRYGEPSGNEFGRVNVSYLIDINSPFGEQSIISYVLLANLPQAVASLIYITYNGLFTCMLANREWTGYTIKRAPLRVTIPRSGQRSTYFLQLPYAWSVPLLVASILLH</sequence>
<protein>
    <recommendedName>
        <fullName evidence="3">DUF6536 domain-containing protein</fullName>
    </recommendedName>
</protein>
<dbReference type="Proteomes" id="UP000800200">
    <property type="component" value="Unassembled WGS sequence"/>
</dbReference>
<dbReference type="PANTHER" id="PTHR35395:SF1">
    <property type="entry name" value="DUF6536 DOMAIN-CONTAINING PROTEIN"/>
    <property type="match status" value="1"/>
</dbReference>
<evidence type="ECO:0000256" key="2">
    <source>
        <dbReference type="SAM" id="SignalP"/>
    </source>
</evidence>
<dbReference type="AlphaFoldDB" id="A0A6A6DTM0"/>
<feature type="transmembrane region" description="Helical" evidence="1">
    <location>
        <begin position="44"/>
        <end position="64"/>
    </location>
</feature>
<evidence type="ECO:0000259" key="3">
    <source>
        <dbReference type="Pfam" id="PF20163"/>
    </source>
</evidence>
<keyword evidence="2" id="KW-0732">Signal</keyword>
<gene>
    <name evidence="4" type="ORF">K469DRAFT_793638</name>
</gene>
<dbReference type="EMBL" id="ML994655">
    <property type="protein sequence ID" value="KAF2181016.1"/>
    <property type="molecule type" value="Genomic_DNA"/>
</dbReference>
<name>A0A6A6DTM0_9PEZI</name>
<feature type="signal peptide" evidence="2">
    <location>
        <begin position="1"/>
        <end position="20"/>
    </location>
</feature>
<dbReference type="OrthoDB" id="5429634at2759"/>
<feature type="transmembrane region" description="Helical" evidence="1">
    <location>
        <begin position="103"/>
        <end position="120"/>
    </location>
</feature>
<dbReference type="InterPro" id="IPR046623">
    <property type="entry name" value="DUF6536"/>
</dbReference>
<accession>A0A6A6DTM0</accession>
<reference evidence="4" key="1">
    <citation type="journal article" date="2020" name="Stud. Mycol.">
        <title>101 Dothideomycetes genomes: a test case for predicting lifestyles and emergence of pathogens.</title>
        <authorList>
            <person name="Haridas S."/>
            <person name="Albert R."/>
            <person name="Binder M."/>
            <person name="Bloem J."/>
            <person name="Labutti K."/>
            <person name="Salamov A."/>
            <person name="Andreopoulos B."/>
            <person name="Baker S."/>
            <person name="Barry K."/>
            <person name="Bills G."/>
            <person name="Bluhm B."/>
            <person name="Cannon C."/>
            <person name="Castanera R."/>
            <person name="Culley D."/>
            <person name="Daum C."/>
            <person name="Ezra D."/>
            <person name="Gonzalez J."/>
            <person name="Henrissat B."/>
            <person name="Kuo A."/>
            <person name="Liang C."/>
            <person name="Lipzen A."/>
            <person name="Lutzoni F."/>
            <person name="Magnuson J."/>
            <person name="Mondo S."/>
            <person name="Nolan M."/>
            <person name="Ohm R."/>
            <person name="Pangilinan J."/>
            <person name="Park H.-J."/>
            <person name="Ramirez L."/>
            <person name="Alfaro M."/>
            <person name="Sun H."/>
            <person name="Tritt A."/>
            <person name="Yoshinaga Y."/>
            <person name="Zwiers L.-H."/>
            <person name="Turgeon B."/>
            <person name="Goodwin S."/>
            <person name="Spatafora J."/>
            <person name="Crous P."/>
            <person name="Grigoriev I."/>
        </authorList>
    </citation>
    <scope>NUCLEOTIDE SEQUENCE</scope>
    <source>
        <strain evidence="4">CBS 207.26</strain>
    </source>
</reference>
<keyword evidence="5" id="KW-1185">Reference proteome</keyword>
<keyword evidence="1" id="KW-0472">Membrane</keyword>